<feature type="region of interest" description="Disordered" evidence="1">
    <location>
        <begin position="1"/>
        <end position="31"/>
    </location>
</feature>
<dbReference type="RefSeq" id="WP_169415076.1">
    <property type="nucleotide sequence ID" value="NZ_JAAXKZ010000108.1"/>
</dbReference>
<reference evidence="2 3" key="1">
    <citation type="submission" date="2020-04" db="EMBL/GenBank/DDBJ databases">
        <authorList>
            <person name="Klaysubun C."/>
            <person name="Duangmal K."/>
            <person name="Lipun K."/>
        </authorList>
    </citation>
    <scope>NUCLEOTIDE SEQUENCE [LARGE SCALE GENOMIC DNA]</scope>
    <source>
        <strain evidence="2 3">DSM 45300</strain>
    </source>
</reference>
<sequence length="51" mass="4936">MLRAGEEALLGCEAGDGGAGGRGVGGDEQGERAVAEPAELLATDLDAVPAL</sequence>
<gene>
    <name evidence="2" type="ORF">HF519_22975</name>
</gene>
<evidence type="ECO:0000256" key="1">
    <source>
        <dbReference type="SAM" id="MobiDB-lite"/>
    </source>
</evidence>
<dbReference type="EMBL" id="JAAXKZ010000108">
    <property type="protein sequence ID" value="NMH94389.1"/>
    <property type="molecule type" value="Genomic_DNA"/>
</dbReference>
<evidence type="ECO:0000313" key="3">
    <source>
        <dbReference type="Proteomes" id="UP000586918"/>
    </source>
</evidence>
<protein>
    <submittedName>
        <fullName evidence="2">Uncharacterized protein</fullName>
    </submittedName>
</protein>
<dbReference type="AlphaFoldDB" id="A0A848DPF5"/>
<proteinExistence type="predicted"/>
<evidence type="ECO:0000313" key="2">
    <source>
        <dbReference type="EMBL" id="NMH94389.1"/>
    </source>
</evidence>
<keyword evidence="3" id="KW-1185">Reference proteome</keyword>
<organism evidence="2 3">
    <name type="scientific">Pseudonocardia bannensis</name>
    <dbReference type="NCBI Taxonomy" id="630973"/>
    <lineage>
        <taxon>Bacteria</taxon>
        <taxon>Bacillati</taxon>
        <taxon>Actinomycetota</taxon>
        <taxon>Actinomycetes</taxon>
        <taxon>Pseudonocardiales</taxon>
        <taxon>Pseudonocardiaceae</taxon>
        <taxon>Pseudonocardia</taxon>
    </lineage>
</organism>
<name>A0A848DPF5_9PSEU</name>
<accession>A0A848DPF5</accession>
<comment type="caution">
    <text evidence="2">The sequence shown here is derived from an EMBL/GenBank/DDBJ whole genome shotgun (WGS) entry which is preliminary data.</text>
</comment>
<dbReference type="Proteomes" id="UP000586918">
    <property type="component" value="Unassembled WGS sequence"/>
</dbReference>
<feature type="compositionally biased region" description="Gly residues" evidence="1">
    <location>
        <begin position="14"/>
        <end position="27"/>
    </location>
</feature>